<accession>A0A9N9DQZ2</accession>
<dbReference type="Proteomes" id="UP000789405">
    <property type="component" value="Unassembled WGS sequence"/>
</dbReference>
<dbReference type="OrthoDB" id="2303236at2759"/>
<proteinExistence type="predicted"/>
<comment type="caution">
    <text evidence="1">The sequence shown here is derived from an EMBL/GenBank/DDBJ whole genome shotgun (WGS) entry which is preliminary data.</text>
</comment>
<protein>
    <submittedName>
        <fullName evidence="1">1037_t:CDS:1</fullName>
    </submittedName>
</protein>
<name>A0A9N9DQZ2_9GLOM</name>
<organism evidence="1 2">
    <name type="scientific">Dentiscutata erythropus</name>
    <dbReference type="NCBI Taxonomy" id="1348616"/>
    <lineage>
        <taxon>Eukaryota</taxon>
        <taxon>Fungi</taxon>
        <taxon>Fungi incertae sedis</taxon>
        <taxon>Mucoromycota</taxon>
        <taxon>Glomeromycotina</taxon>
        <taxon>Glomeromycetes</taxon>
        <taxon>Diversisporales</taxon>
        <taxon>Gigasporaceae</taxon>
        <taxon>Dentiscutata</taxon>
    </lineage>
</organism>
<keyword evidence="2" id="KW-1185">Reference proteome</keyword>
<reference evidence="1" key="1">
    <citation type="submission" date="2021-06" db="EMBL/GenBank/DDBJ databases">
        <authorList>
            <person name="Kallberg Y."/>
            <person name="Tangrot J."/>
            <person name="Rosling A."/>
        </authorList>
    </citation>
    <scope>NUCLEOTIDE SEQUENCE</scope>
    <source>
        <strain evidence="1">MA453B</strain>
    </source>
</reference>
<dbReference type="EMBL" id="CAJVPY010005757">
    <property type="protein sequence ID" value="CAG8649723.1"/>
    <property type="molecule type" value="Genomic_DNA"/>
</dbReference>
<evidence type="ECO:0000313" key="1">
    <source>
        <dbReference type="EMBL" id="CAG8649723.1"/>
    </source>
</evidence>
<evidence type="ECO:0000313" key="2">
    <source>
        <dbReference type="Proteomes" id="UP000789405"/>
    </source>
</evidence>
<sequence>MYDFLELDKQVTMLKGTIDMAYSAHKESIKTEIRSFKNQKHCEKCKEVIEKRVELDQYLEKKKNKHKEETNQTIDKYIDQVRDSIFIELKQMLDAILIRNKLSNEHQKFIDKQLENVLTTRKKLYNKEDCEQEANKIWESLYKEILISLKNEDSTIDVKINVEVTEIRAYDYLDQVKKLKLSSYLDRNNITLIKEKINNMINQNLSGIDHFHTGIVHLWKISIRPKFKINVHAYALLNFIKKMITIQDKWDKENTPLGINIRLQYRHSHLSEGHIAGDFLLRAIHKKAIDAEYRDRINFLRGKAWINSSKTVRLKYFIELAEQVHNGDLNKGVLHFSVPRESIEKWFENKVNLDERTNQGQIYKETFDTEFDDVRQKIHNCKSYEDVEKFVNNYIVQVEGIEYQLNIKDNSITENFTLFREAIEKELDAEKELSIRGNALCCGLKEHDKDVGEYKFHHTSHQPPGLNGVSYRGIEKLTVKACHNKLDADYVYICDVRKKWKEAKTQNYPNWKFEPHCMNVFNDIMRWFFQMLQQNL</sequence>
<dbReference type="AlphaFoldDB" id="A0A9N9DQZ2"/>
<gene>
    <name evidence="1" type="ORF">DERYTH_LOCUS10117</name>
</gene>